<evidence type="ECO:0000313" key="1">
    <source>
        <dbReference type="EMBL" id="GKU97730.1"/>
    </source>
</evidence>
<evidence type="ECO:0000313" key="2">
    <source>
        <dbReference type="Proteomes" id="UP001054252"/>
    </source>
</evidence>
<name>A0AAV5IF64_9ROSI</name>
<accession>A0AAV5IF64</accession>
<organism evidence="1 2">
    <name type="scientific">Rubroshorea leprosula</name>
    <dbReference type="NCBI Taxonomy" id="152421"/>
    <lineage>
        <taxon>Eukaryota</taxon>
        <taxon>Viridiplantae</taxon>
        <taxon>Streptophyta</taxon>
        <taxon>Embryophyta</taxon>
        <taxon>Tracheophyta</taxon>
        <taxon>Spermatophyta</taxon>
        <taxon>Magnoliopsida</taxon>
        <taxon>eudicotyledons</taxon>
        <taxon>Gunneridae</taxon>
        <taxon>Pentapetalae</taxon>
        <taxon>rosids</taxon>
        <taxon>malvids</taxon>
        <taxon>Malvales</taxon>
        <taxon>Dipterocarpaceae</taxon>
        <taxon>Rubroshorea</taxon>
    </lineage>
</organism>
<dbReference type="AlphaFoldDB" id="A0AAV5IF64"/>
<proteinExistence type="predicted"/>
<reference evidence="1 2" key="1">
    <citation type="journal article" date="2021" name="Commun. Biol.">
        <title>The genome of Shorea leprosula (Dipterocarpaceae) highlights the ecological relevance of drought in aseasonal tropical rainforests.</title>
        <authorList>
            <person name="Ng K.K.S."/>
            <person name="Kobayashi M.J."/>
            <person name="Fawcett J.A."/>
            <person name="Hatakeyama M."/>
            <person name="Paape T."/>
            <person name="Ng C.H."/>
            <person name="Ang C.C."/>
            <person name="Tnah L.H."/>
            <person name="Lee C.T."/>
            <person name="Nishiyama T."/>
            <person name="Sese J."/>
            <person name="O'Brien M.J."/>
            <person name="Copetti D."/>
            <person name="Mohd Noor M.I."/>
            <person name="Ong R.C."/>
            <person name="Putra M."/>
            <person name="Sireger I.Z."/>
            <person name="Indrioko S."/>
            <person name="Kosugi Y."/>
            <person name="Izuno A."/>
            <person name="Isagi Y."/>
            <person name="Lee S.L."/>
            <person name="Shimizu K.K."/>
        </authorList>
    </citation>
    <scope>NUCLEOTIDE SEQUENCE [LARGE SCALE GENOMIC DNA]</scope>
    <source>
        <strain evidence="1">214</strain>
    </source>
</reference>
<protein>
    <submittedName>
        <fullName evidence="1">Uncharacterized protein</fullName>
    </submittedName>
</protein>
<keyword evidence="2" id="KW-1185">Reference proteome</keyword>
<comment type="caution">
    <text evidence="1">The sequence shown here is derived from an EMBL/GenBank/DDBJ whole genome shotgun (WGS) entry which is preliminary data.</text>
</comment>
<dbReference type="Proteomes" id="UP001054252">
    <property type="component" value="Unassembled WGS sequence"/>
</dbReference>
<gene>
    <name evidence="1" type="ORF">SLEP1_g10834</name>
</gene>
<sequence>MAGFLSSSLSTLPSASQDLLKGRHPKKSASCRISSLAASKRGILNASTTCSSGVSTMVQLLMR</sequence>
<dbReference type="EMBL" id="BPVZ01000011">
    <property type="protein sequence ID" value="GKU97730.1"/>
    <property type="molecule type" value="Genomic_DNA"/>
</dbReference>